<dbReference type="EMBL" id="CP020373">
    <property type="protein sequence ID" value="AZQ12644.1"/>
    <property type="molecule type" value="Genomic_DNA"/>
</dbReference>
<organism evidence="2 3">
    <name type="scientific">Shewanella khirikhana</name>
    <dbReference type="NCBI Taxonomy" id="1965282"/>
    <lineage>
        <taxon>Bacteria</taxon>
        <taxon>Pseudomonadati</taxon>
        <taxon>Pseudomonadota</taxon>
        <taxon>Gammaproteobacteria</taxon>
        <taxon>Alteromonadales</taxon>
        <taxon>Shewanellaceae</taxon>
        <taxon>Shewanella</taxon>
    </lineage>
</organism>
<evidence type="ECO:0000256" key="1">
    <source>
        <dbReference type="SAM" id="MobiDB-lite"/>
    </source>
</evidence>
<dbReference type="RefSeq" id="WP_126168798.1">
    <property type="nucleotide sequence ID" value="NZ_CP020373.1"/>
</dbReference>
<proteinExistence type="predicted"/>
<accession>A0ABM7DSG0</accession>
<evidence type="ECO:0000313" key="2">
    <source>
        <dbReference type="EMBL" id="AZQ12644.1"/>
    </source>
</evidence>
<feature type="region of interest" description="Disordered" evidence="1">
    <location>
        <begin position="31"/>
        <end position="56"/>
    </location>
</feature>
<feature type="compositionally biased region" description="Basic and acidic residues" evidence="1">
    <location>
        <begin position="41"/>
        <end position="50"/>
    </location>
</feature>
<name>A0ABM7DSG0_9GAMM</name>
<dbReference type="Proteomes" id="UP000278437">
    <property type="component" value="Chromosome"/>
</dbReference>
<reference evidence="3" key="1">
    <citation type="submission" date="2017-03" db="EMBL/GenBank/DDBJ databases">
        <title>Full genome sequence of a non-lethal Shewanella isolate that potentiates virulence of Vibio parahaemolyticus causing acute hepatopancreatic necrosis disease (AHPND) in shrimp.</title>
        <authorList>
            <person name="Prachumwat A."/>
            <person name="Sritunyalucksana K."/>
        </authorList>
    </citation>
    <scope>NUCLEOTIDE SEQUENCE [LARGE SCALE GENOMIC DNA]</scope>
    <source>
        <strain evidence="3">TH2012</strain>
    </source>
</reference>
<evidence type="ECO:0000313" key="3">
    <source>
        <dbReference type="Proteomes" id="UP000278437"/>
    </source>
</evidence>
<protein>
    <submittedName>
        <fullName evidence="2">Uncharacterized protein</fullName>
    </submittedName>
</protein>
<sequence>MKKKAIIISIVIALGIIGAINILSSTSSASKIPVPTTASGDKPDSVDSRDSPQTTPSVELKTFIDSPLEASISASDCQQLNNLKSKAEKTQEQQQAHKLWQLHQQGTPLQELANVLAEEDFDRGQDFYRTVKLQEAIVAAEPFLSQSQAGQALVQTAKNVFQSPENSDVNQSTLAMWRGLSDFWSAWFPNYGHFSPHRDSLEAAVTQLRTMDVPTQLLENIYLSPVETYYGAALSTADLATAAVLLDTYPGLLQSSSVYENQIIDTTLMYLNPNFNPELVDADDFGNLWDRLPQTQPLIVQHSKQFRRTAAAIKTLTDKGFSVNTTDIADYDAGVRTELKQQLADIDNPLDEDTRARIAQCARQQAWFKDRSFSPEKLQQYRSSPFIEKIKNSPEMHHCNKTLSAEARKEPKDTVALLKPMMEAMQNTTDFHQFPIRELLANATSEEDKSTILLHSNSWLADDANVPADEVSQWLKKQGGQPMPATLLNMVGFLNSDVWLFWARDVAWTDSEAKFIAEQAALKAVPRIFDSITTNHPNLEWHENELDPLYFAIGAFSKEPMTVFGVEYNAQSVMSLLEQTPTKLQEHHLRALFRLRQNSPNAYDKLIGLYPRFTLRQDPEYFAVSCTKPAKL</sequence>
<keyword evidence="3" id="KW-1185">Reference proteome</keyword>
<gene>
    <name evidence="2" type="ORF">STH12_03585</name>
</gene>